<comment type="caution">
    <text evidence="1">The sequence shown here is derived from an EMBL/GenBank/DDBJ whole genome shotgun (WGS) entry which is preliminary data.</text>
</comment>
<dbReference type="Proteomes" id="UP000789860">
    <property type="component" value="Unassembled WGS sequence"/>
</dbReference>
<gene>
    <name evidence="1" type="ORF">SCALOS_LOCUS1770</name>
</gene>
<evidence type="ECO:0000313" key="2">
    <source>
        <dbReference type="Proteomes" id="UP000789860"/>
    </source>
</evidence>
<reference evidence="1" key="1">
    <citation type="submission" date="2021-06" db="EMBL/GenBank/DDBJ databases">
        <authorList>
            <person name="Kallberg Y."/>
            <person name="Tangrot J."/>
            <person name="Rosling A."/>
        </authorList>
    </citation>
    <scope>NUCLEOTIDE SEQUENCE</scope>
    <source>
        <strain evidence="1">AU212A</strain>
    </source>
</reference>
<protein>
    <submittedName>
        <fullName evidence="1">5058_t:CDS:1</fullName>
    </submittedName>
</protein>
<sequence>MSKQLLLTSVQNEMEVRERRRKFTNFATRCFNKVVSEDFVFEDGKFLEFDEPIIVKHDKPIKDLNEEQIENIRQLNLIYSICESIEKDKDIDKTIKYNANYKKMFGELERVLTNPTESEREILMDKNCENMYNIHKDKELDFPMLKKNIDGLPDYIFKRIDLLNIDHKALTRSYLFDSWCCNIVNGLTDKTLIEKYFNIDYNIFENSDMKNLSLIIAMNKIGFNYSQFIKVEEDPINDIKELFENDDIDNDFEKIEYHNFN</sequence>
<name>A0ACA9KDI3_9GLOM</name>
<evidence type="ECO:0000313" key="1">
    <source>
        <dbReference type="EMBL" id="CAG8464804.1"/>
    </source>
</evidence>
<proteinExistence type="predicted"/>
<organism evidence="1 2">
    <name type="scientific">Scutellospora calospora</name>
    <dbReference type="NCBI Taxonomy" id="85575"/>
    <lineage>
        <taxon>Eukaryota</taxon>
        <taxon>Fungi</taxon>
        <taxon>Fungi incertae sedis</taxon>
        <taxon>Mucoromycota</taxon>
        <taxon>Glomeromycotina</taxon>
        <taxon>Glomeromycetes</taxon>
        <taxon>Diversisporales</taxon>
        <taxon>Gigasporaceae</taxon>
        <taxon>Scutellospora</taxon>
    </lineage>
</organism>
<dbReference type="EMBL" id="CAJVPM010001337">
    <property type="protein sequence ID" value="CAG8464804.1"/>
    <property type="molecule type" value="Genomic_DNA"/>
</dbReference>
<keyword evidence="2" id="KW-1185">Reference proteome</keyword>
<accession>A0ACA9KDI3</accession>